<feature type="region of interest" description="Disordered" evidence="1">
    <location>
        <begin position="1282"/>
        <end position="1302"/>
    </location>
</feature>
<feature type="region of interest" description="Disordered" evidence="1">
    <location>
        <begin position="926"/>
        <end position="946"/>
    </location>
</feature>
<gene>
    <name evidence="5" type="ORF">H4W26_001666</name>
</gene>
<dbReference type="RefSeq" id="WP_192591601.1">
    <property type="nucleotide sequence ID" value="NZ_JADBEE010000001.1"/>
</dbReference>
<dbReference type="EMBL" id="JADBEE010000001">
    <property type="protein sequence ID" value="MBE1514911.1"/>
    <property type="molecule type" value="Genomic_DNA"/>
</dbReference>
<dbReference type="PANTHER" id="PTHR34819">
    <property type="entry name" value="LARGE CYSTEINE-RICH PERIPLASMIC PROTEIN OMCB"/>
    <property type="match status" value="1"/>
</dbReference>
<feature type="domain" description="VWFA" evidence="4">
    <location>
        <begin position="44"/>
        <end position="242"/>
    </location>
</feature>
<dbReference type="Gene3D" id="2.60.40.10">
    <property type="entry name" value="Immunoglobulins"/>
    <property type="match status" value="3"/>
</dbReference>
<dbReference type="CDD" id="cd00198">
    <property type="entry name" value="vWFA"/>
    <property type="match status" value="1"/>
</dbReference>
<keyword evidence="2" id="KW-1133">Transmembrane helix</keyword>
<feature type="compositionally biased region" description="Acidic residues" evidence="1">
    <location>
        <begin position="936"/>
        <end position="946"/>
    </location>
</feature>
<evidence type="ECO:0000256" key="1">
    <source>
        <dbReference type="SAM" id="MobiDB-lite"/>
    </source>
</evidence>
<keyword evidence="2" id="KW-0812">Transmembrane</keyword>
<feature type="chain" id="PRO_5045518887" evidence="3">
    <location>
        <begin position="24"/>
        <end position="1706"/>
    </location>
</feature>
<keyword evidence="3" id="KW-0732">Signal</keyword>
<name>A0ABR9J7D6_9MICC</name>
<feature type="signal peptide" evidence="3">
    <location>
        <begin position="1"/>
        <end position="23"/>
    </location>
</feature>
<dbReference type="PROSITE" id="PS50234">
    <property type="entry name" value="VWFA"/>
    <property type="match status" value="1"/>
</dbReference>
<keyword evidence="2" id="KW-0472">Membrane</keyword>
<feature type="transmembrane region" description="Helical" evidence="2">
    <location>
        <begin position="1676"/>
        <end position="1695"/>
    </location>
</feature>
<dbReference type="InterPro" id="IPR013783">
    <property type="entry name" value="Ig-like_fold"/>
</dbReference>
<evidence type="ECO:0000313" key="6">
    <source>
        <dbReference type="Proteomes" id="UP000636579"/>
    </source>
</evidence>
<dbReference type="InterPro" id="IPR036465">
    <property type="entry name" value="vWFA_dom_sf"/>
</dbReference>
<dbReference type="NCBIfam" id="TIGR01451">
    <property type="entry name" value="B_ant_repeat"/>
    <property type="match status" value="8"/>
</dbReference>
<dbReference type="InterPro" id="IPR055354">
    <property type="entry name" value="DUF7507"/>
</dbReference>
<sequence length="1706" mass="177060">MTFVVAATLALGTALLGAAPATAVPSTVPAAPNPEFPQQCEQLNLALSVDLSNSVGDGQLDQLKSQLNNLIDGLAEYPVSIAVHTFASEGPAAGANNATLGLTNTDAGGSQVLKDKINGLSLPGGNAGGTNWDQAFADLRDAPEFYDSVLFLTDGSPTFYGPDRSGLGNSTNQATIDAAVTSANSLKAQGTRIVGVGLIDNLQGAGLDEFYENIPQVTGTQLDQDYYPTDFAALQGTLINLINENCATIDVTKTGSLQDGALGVAGEEITYDFEVTNTGAVTLTVISLTDELPGVSEISYGEWPSEEFVLREGESVSATATYTVTEDDVARGYVDNLGLVTGTPPAGDPVNDEDPDRVELPEYTPAISLTKTGALSEGAAGIAGDQMTYTFEVENTGNVDLTDVTISDDLEGLSEITFGEWPAEAGQLAVGESVTATATYSLTQTDVDNGFVYNNAGTTGNPPNGPPVTDEDENTLPIDGVPSIALTKSGQLPDDADGVPGETVAYDFEITNDGNVTLYDVALSDVLEGLSEISFDEWPAEEFVLAPGESVTASASYELTQADINAGQVNNTATTYGVSQNGGEATDTAEDTVPVDQNPAIILEKQGGLTDESEGLVGDTVGYEFTITNDGNVSLTDLRLTDELLGEDAEFTFGEWPGEPGSLAPGESVTATAPYTLTQADVDAGQVYNEASVAGTPPNGEDVTDTDDHIVPTTGAPNINLTKVALLDDDTEGEVGDEFTYQFTITNNGDVTLNSIALSDDMLDGVSEITYGEWPGEEFVLAPGEQVVATADYEITQADVDNQVIENTATVEGTTPSGENTVTDEDEEDITVPFEPSIGLAKIGALDPEGTNAAGDLVDYTFLITNNGNTTLNSIELSDDMLDGVAEINFDEWPNEAGVLAPGESVSATASYPLTQADVDLGEVTNTADVTGTPPGEEDPVTDEDTATVTVPPTTGISLVKTVSDDVAAAAAGDEVTYTFEVTNTGTVTLNDVVLTDDMEGLSEVTFGEWPTEAGVLAPGETVTATATYTLTQADVNAGEITNDATTTGTPPGDNVNDPEPPVDEDEVTYPVEPDASIAVVKDGQLPEDAAGAPGDVVDYTFEITNDGNVTLTDVTLTDELDGLSEITFEEWPNEKFTLAPGETVSASASYELSQSDIDRGQVDNTATTTGTPPAGDPVDDQDDHTQQVPQEPGITMEKSGALDRDATGVAGDTMNYDFIIANSGNTTLTEVTVIDELDGLSEVSFGEWPNEEFTLAPGETVSASASYELTQADIDAGSIENTATAEGTPPSGEPVTDEGTHEEPLPELGMIELSKTGQLNEGVEGAAGDTVAYSFTATNTGNVTLSGVTIDDELEGLSEVSFGEWPNEENTLAPGESVDATATYQLTQDDVDAAEVENTATVTGTTPSEEPVQDEDDVTVPLIPGAGISLDKTGELDRGAVSAAGDQMLYTFIVTNTGSVSLGEVSITDEMEGLSEVTYGGWPNEEFVLAPGESVTATAVYDLTAADLATGQIDNQASVTGTPPEGEDPVVDEDEHQQPIPGTPGIALVKSGTLQDTDSASEGDEATYQFEVTNTGDTTLREVFITDELEGLSEITYGEWPSEAGVLAPGETVTAEASYALTDGDLGAGFVDNTATATGTPPAGEPVSSGDDHRLELPEAEQSDQGPLATTGTTMAGILALALLVLTVGIVALMRSRRRTVDAGE</sequence>
<organism evidence="5 6">
    <name type="scientific">Nesterenkonia halotolerans</name>
    <dbReference type="NCBI Taxonomy" id="225325"/>
    <lineage>
        <taxon>Bacteria</taxon>
        <taxon>Bacillati</taxon>
        <taxon>Actinomycetota</taxon>
        <taxon>Actinomycetes</taxon>
        <taxon>Micrococcales</taxon>
        <taxon>Micrococcaceae</taxon>
        <taxon>Nesterenkonia</taxon>
    </lineage>
</organism>
<dbReference type="InterPro" id="IPR051172">
    <property type="entry name" value="Chlamydia_OmcB"/>
</dbReference>
<accession>A0ABR9J7D6</accession>
<reference evidence="5 6" key="1">
    <citation type="submission" date="2020-10" db="EMBL/GenBank/DDBJ databases">
        <title>Sequencing the genomes of 1000 actinobacteria strains.</title>
        <authorList>
            <person name="Klenk H.-P."/>
        </authorList>
    </citation>
    <scope>NUCLEOTIDE SEQUENCE [LARGE SCALE GENOMIC DNA]</scope>
    <source>
        <strain evidence="5 6">DSM 15474</strain>
    </source>
</reference>
<protein>
    <submittedName>
        <fullName evidence="5">Repeat protein (TIGR01451 family)</fullName>
    </submittedName>
</protein>
<feature type="region of interest" description="Disordered" evidence="1">
    <location>
        <begin position="1513"/>
        <end position="1544"/>
    </location>
</feature>
<dbReference type="InterPro" id="IPR002035">
    <property type="entry name" value="VWF_A"/>
</dbReference>
<feature type="region of interest" description="Disordered" evidence="1">
    <location>
        <begin position="1148"/>
        <end position="1201"/>
    </location>
</feature>
<evidence type="ECO:0000256" key="3">
    <source>
        <dbReference type="SAM" id="SignalP"/>
    </source>
</evidence>
<proteinExistence type="predicted"/>
<feature type="compositionally biased region" description="Polar residues" evidence="1">
    <location>
        <begin position="1513"/>
        <end position="1522"/>
    </location>
</feature>
<keyword evidence="6" id="KW-1185">Reference proteome</keyword>
<dbReference type="Proteomes" id="UP000636579">
    <property type="component" value="Unassembled WGS sequence"/>
</dbReference>
<evidence type="ECO:0000313" key="5">
    <source>
        <dbReference type="EMBL" id="MBE1514911.1"/>
    </source>
</evidence>
<dbReference type="SUPFAM" id="SSF53300">
    <property type="entry name" value="vWA-like"/>
    <property type="match status" value="1"/>
</dbReference>
<evidence type="ECO:0000259" key="4">
    <source>
        <dbReference type="PROSITE" id="PS50234"/>
    </source>
</evidence>
<feature type="compositionally biased region" description="Acidic residues" evidence="1">
    <location>
        <begin position="1526"/>
        <end position="1536"/>
    </location>
</feature>
<dbReference type="Gene3D" id="3.40.50.410">
    <property type="entry name" value="von Willebrand factor, type A domain"/>
    <property type="match status" value="1"/>
</dbReference>
<feature type="region of interest" description="Disordered" evidence="1">
    <location>
        <begin position="1633"/>
        <end position="1654"/>
    </location>
</feature>
<dbReference type="InterPro" id="IPR047589">
    <property type="entry name" value="DUF11_rpt"/>
</dbReference>
<evidence type="ECO:0000256" key="2">
    <source>
        <dbReference type="SAM" id="Phobius"/>
    </source>
</evidence>
<comment type="caution">
    <text evidence="5">The sequence shown here is derived from an EMBL/GenBank/DDBJ whole genome shotgun (WGS) entry which is preliminary data.</text>
</comment>
<dbReference type="Pfam" id="PF24346">
    <property type="entry name" value="DUF7507"/>
    <property type="match status" value="12"/>
</dbReference>